<accession>A0ABR2UIH0</accession>
<name>A0ABR2UIH0_9PEZI</name>
<feature type="transmembrane region" description="Helical" evidence="1">
    <location>
        <begin position="69"/>
        <end position="90"/>
    </location>
</feature>
<keyword evidence="4" id="KW-1185">Reference proteome</keyword>
<dbReference type="EMBL" id="JARVKF010000429">
    <property type="protein sequence ID" value="KAK9414261.1"/>
    <property type="molecule type" value="Genomic_DNA"/>
</dbReference>
<organism evidence="3 4">
    <name type="scientific">Seiridium unicorne</name>
    <dbReference type="NCBI Taxonomy" id="138068"/>
    <lineage>
        <taxon>Eukaryota</taxon>
        <taxon>Fungi</taxon>
        <taxon>Dikarya</taxon>
        <taxon>Ascomycota</taxon>
        <taxon>Pezizomycotina</taxon>
        <taxon>Sordariomycetes</taxon>
        <taxon>Xylariomycetidae</taxon>
        <taxon>Amphisphaeriales</taxon>
        <taxon>Sporocadaceae</taxon>
        <taxon>Seiridium</taxon>
    </lineage>
</organism>
<keyword evidence="1" id="KW-0812">Transmembrane</keyword>
<feature type="domain" description="DUF6594" evidence="2">
    <location>
        <begin position="3"/>
        <end position="92"/>
    </location>
</feature>
<dbReference type="Pfam" id="PF20237">
    <property type="entry name" value="DUF6594"/>
    <property type="match status" value="1"/>
</dbReference>
<keyword evidence="1" id="KW-1133">Transmembrane helix</keyword>
<proteinExistence type="predicted"/>
<gene>
    <name evidence="3" type="ORF">SUNI508_02360</name>
</gene>
<reference evidence="3 4" key="1">
    <citation type="journal article" date="2024" name="J. Plant Pathol.">
        <title>Sequence and assembly of the genome of Seiridium unicorne, isolate CBS 538.82, causal agent of cypress canker disease.</title>
        <authorList>
            <person name="Scali E."/>
            <person name="Rocca G.D."/>
            <person name="Danti R."/>
            <person name="Garbelotto M."/>
            <person name="Barberini S."/>
            <person name="Baroncelli R."/>
            <person name="Emiliani G."/>
        </authorList>
    </citation>
    <scope>NUCLEOTIDE SEQUENCE [LARGE SCALE GENOMIC DNA]</scope>
    <source>
        <strain evidence="3 4">BM-138-508</strain>
    </source>
</reference>
<keyword evidence="1" id="KW-0472">Membrane</keyword>
<comment type="caution">
    <text evidence="3">The sequence shown here is derived from an EMBL/GenBank/DDBJ whole genome shotgun (WGS) entry which is preliminary data.</text>
</comment>
<evidence type="ECO:0000313" key="4">
    <source>
        <dbReference type="Proteomes" id="UP001408356"/>
    </source>
</evidence>
<dbReference type="InterPro" id="IPR046529">
    <property type="entry name" value="DUF6594"/>
</dbReference>
<protein>
    <recommendedName>
        <fullName evidence="2">DUF6594 domain-containing protein</fullName>
    </recommendedName>
</protein>
<dbReference type="Proteomes" id="UP001408356">
    <property type="component" value="Unassembled WGS sequence"/>
</dbReference>
<evidence type="ECO:0000259" key="2">
    <source>
        <dbReference type="Pfam" id="PF20237"/>
    </source>
</evidence>
<sequence>MTEEADFINHRDELVAISTPKSPLRRYFVSYFAYPIRKCLGLFRRIPHPSMQSRSQSDVYLIRDGAVDIFASIAIFIVVTAMFVVPLWILQTLQGAPFDKMGRYCQMGDLDHVSKLLNGTDA</sequence>
<evidence type="ECO:0000256" key="1">
    <source>
        <dbReference type="SAM" id="Phobius"/>
    </source>
</evidence>
<evidence type="ECO:0000313" key="3">
    <source>
        <dbReference type="EMBL" id="KAK9414261.1"/>
    </source>
</evidence>